<dbReference type="PANTHER" id="PTHR43877">
    <property type="entry name" value="AMINOALKYLPHOSPHONATE N-ACETYLTRANSFERASE-RELATED-RELATED"/>
    <property type="match status" value="1"/>
</dbReference>
<evidence type="ECO:0000313" key="4">
    <source>
        <dbReference type="EMBL" id="MBC3933362.1"/>
    </source>
</evidence>
<organism evidence="4 5">
    <name type="scientific">Undibacterium curvum</name>
    <dbReference type="NCBI Taxonomy" id="2762294"/>
    <lineage>
        <taxon>Bacteria</taxon>
        <taxon>Pseudomonadati</taxon>
        <taxon>Pseudomonadota</taxon>
        <taxon>Betaproteobacteria</taxon>
        <taxon>Burkholderiales</taxon>
        <taxon>Oxalobacteraceae</taxon>
        <taxon>Undibacterium</taxon>
    </lineage>
</organism>
<reference evidence="4 5" key="1">
    <citation type="submission" date="2020-08" db="EMBL/GenBank/DDBJ databases">
        <title>Novel species isolated from subtropical streams in China.</title>
        <authorList>
            <person name="Lu H."/>
        </authorList>
    </citation>
    <scope>NUCLEOTIDE SEQUENCE [LARGE SCALE GENOMIC DNA]</scope>
    <source>
        <strain evidence="4 5">CY22W</strain>
    </source>
</reference>
<gene>
    <name evidence="4" type="ORF">H8K43_16915</name>
</gene>
<protein>
    <submittedName>
        <fullName evidence="4">GNAT family N-acetyltransferase</fullName>
    </submittedName>
</protein>
<evidence type="ECO:0000313" key="5">
    <source>
        <dbReference type="Proteomes" id="UP000654304"/>
    </source>
</evidence>
<dbReference type="Proteomes" id="UP000654304">
    <property type="component" value="Unassembled WGS sequence"/>
</dbReference>
<evidence type="ECO:0000259" key="3">
    <source>
        <dbReference type="PROSITE" id="PS51186"/>
    </source>
</evidence>
<proteinExistence type="predicted"/>
<dbReference type="Pfam" id="PF00583">
    <property type="entry name" value="Acetyltransf_1"/>
    <property type="match status" value="1"/>
</dbReference>
<keyword evidence="1" id="KW-0808">Transferase</keyword>
<evidence type="ECO:0000256" key="1">
    <source>
        <dbReference type="ARBA" id="ARBA00022679"/>
    </source>
</evidence>
<dbReference type="InterPro" id="IPR050832">
    <property type="entry name" value="Bact_Acetyltransf"/>
</dbReference>
<sequence>MTAPQFLIADLQRHQRQLTALHEEYLGWVFSQLELVKDLSISSPASSQLPLHDYLPAALAAVCSQSPPQGIFYLLQVDGQIAGMGGLRGLSTQLAELKRIYLRPAYRGLGLADALMETLLADARIFGYPRLCLDSAVFMQPAQRLYRRYGFQSCAPYVGTEVPQEWQAHWCFMQRSLVPVPANFSLKESK</sequence>
<comment type="caution">
    <text evidence="4">The sequence shown here is derived from an EMBL/GenBank/DDBJ whole genome shotgun (WGS) entry which is preliminary data.</text>
</comment>
<dbReference type="PANTHER" id="PTHR43877:SF2">
    <property type="entry name" value="AMINOALKYLPHOSPHONATE N-ACETYLTRANSFERASE-RELATED"/>
    <property type="match status" value="1"/>
</dbReference>
<dbReference type="SUPFAM" id="SSF55729">
    <property type="entry name" value="Acyl-CoA N-acyltransferases (Nat)"/>
    <property type="match status" value="1"/>
</dbReference>
<dbReference type="RefSeq" id="WP_186904946.1">
    <property type="nucleotide sequence ID" value="NZ_JACOGD010000010.1"/>
</dbReference>
<dbReference type="EMBL" id="JACOGD010000010">
    <property type="protein sequence ID" value="MBC3933362.1"/>
    <property type="molecule type" value="Genomic_DNA"/>
</dbReference>
<feature type="domain" description="N-acetyltransferase" evidence="3">
    <location>
        <begin position="23"/>
        <end position="178"/>
    </location>
</feature>
<dbReference type="InterPro" id="IPR000182">
    <property type="entry name" value="GNAT_dom"/>
</dbReference>
<dbReference type="Gene3D" id="3.40.630.30">
    <property type="match status" value="1"/>
</dbReference>
<dbReference type="PROSITE" id="PS51186">
    <property type="entry name" value="GNAT"/>
    <property type="match status" value="1"/>
</dbReference>
<evidence type="ECO:0000256" key="2">
    <source>
        <dbReference type="ARBA" id="ARBA00023315"/>
    </source>
</evidence>
<keyword evidence="5" id="KW-1185">Reference proteome</keyword>
<keyword evidence="2" id="KW-0012">Acyltransferase</keyword>
<accession>A0ABR7A905</accession>
<name>A0ABR7A905_9BURK</name>
<dbReference type="InterPro" id="IPR016181">
    <property type="entry name" value="Acyl_CoA_acyltransferase"/>
</dbReference>
<dbReference type="CDD" id="cd04301">
    <property type="entry name" value="NAT_SF"/>
    <property type="match status" value="1"/>
</dbReference>